<protein>
    <submittedName>
        <fullName evidence="1">Uncharacterized protein</fullName>
    </submittedName>
</protein>
<dbReference type="EMBL" id="JAFIRN010000013">
    <property type="protein sequence ID" value="KAG5837192.1"/>
    <property type="molecule type" value="Genomic_DNA"/>
</dbReference>
<keyword evidence="2" id="KW-1185">Reference proteome</keyword>
<reference evidence="1" key="1">
    <citation type="submission" date="2021-01" db="EMBL/GenBank/DDBJ databases">
        <title>A chromosome-scale assembly of European eel, Anguilla anguilla.</title>
        <authorList>
            <person name="Henkel C."/>
            <person name="Jong-Raadsen S.A."/>
            <person name="Dufour S."/>
            <person name="Weltzien F.-A."/>
            <person name="Palstra A.P."/>
            <person name="Pelster B."/>
            <person name="Spaink H.P."/>
            <person name="Van Den Thillart G.E."/>
            <person name="Jansen H."/>
            <person name="Zahm M."/>
            <person name="Klopp C."/>
            <person name="Cedric C."/>
            <person name="Louis A."/>
            <person name="Berthelot C."/>
            <person name="Parey E."/>
            <person name="Roest Crollius H."/>
            <person name="Montfort J."/>
            <person name="Robinson-Rechavi M."/>
            <person name="Bucao C."/>
            <person name="Bouchez O."/>
            <person name="Gislard M."/>
            <person name="Lluch J."/>
            <person name="Milhes M."/>
            <person name="Lampietro C."/>
            <person name="Lopez Roques C."/>
            <person name="Donnadieu C."/>
            <person name="Braasch I."/>
            <person name="Desvignes T."/>
            <person name="Postlethwait J."/>
            <person name="Bobe J."/>
            <person name="Guiguen Y."/>
            <person name="Dirks R."/>
        </authorList>
    </citation>
    <scope>NUCLEOTIDE SEQUENCE</scope>
    <source>
        <strain evidence="1">Tag_6206</strain>
        <tissue evidence="1">Liver</tissue>
    </source>
</reference>
<comment type="caution">
    <text evidence="1">The sequence shown here is derived from an EMBL/GenBank/DDBJ whole genome shotgun (WGS) entry which is preliminary data.</text>
</comment>
<gene>
    <name evidence="1" type="ORF">ANANG_G00236680</name>
</gene>
<dbReference type="AlphaFoldDB" id="A0A9D3RRN2"/>
<proteinExistence type="predicted"/>
<evidence type="ECO:0000313" key="2">
    <source>
        <dbReference type="Proteomes" id="UP001044222"/>
    </source>
</evidence>
<evidence type="ECO:0000313" key="1">
    <source>
        <dbReference type="EMBL" id="KAG5837192.1"/>
    </source>
</evidence>
<organism evidence="1 2">
    <name type="scientific">Anguilla anguilla</name>
    <name type="common">European freshwater eel</name>
    <name type="synonym">Muraena anguilla</name>
    <dbReference type="NCBI Taxonomy" id="7936"/>
    <lineage>
        <taxon>Eukaryota</taxon>
        <taxon>Metazoa</taxon>
        <taxon>Chordata</taxon>
        <taxon>Craniata</taxon>
        <taxon>Vertebrata</taxon>
        <taxon>Euteleostomi</taxon>
        <taxon>Actinopterygii</taxon>
        <taxon>Neopterygii</taxon>
        <taxon>Teleostei</taxon>
        <taxon>Anguilliformes</taxon>
        <taxon>Anguillidae</taxon>
        <taxon>Anguilla</taxon>
    </lineage>
</organism>
<dbReference type="Proteomes" id="UP001044222">
    <property type="component" value="Chromosome 13"/>
</dbReference>
<sequence length="71" mass="7916">MRGKYSSTTSRVETVDGASHWRVHAVRVCVRSPFRLVKQLRCRKALSPLTTIKTSPPFLVTLTPTPTPTPP</sequence>
<name>A0A9D3RRN2_ANGAN</name>
<accession>A0A9D3RRN2</accession>